<feature type="region of interest" description="Disordered" evidence="1">
    <location>
        <begin position="381"/>
        <end position="408"/>
    </location>
</feature>
<evidence type="ECO:0000313" key="3">
    <source>
        <dbReference type="EMBL" id="KAF9621286.1"/>
    </source>
</evidence>
<evidence type="ECO:0000313" key="4">
    <source>
        <dbReference type="Proteomes" id="UP000631114"/>
    </source>
</evidence>
<dbReference type="EMBL" id="JADFTS010000002">
    <property type="protein sequence ID" value="KAF9621286.1"/>
    <property type="molecule type" value="Genomic_DNA"/>
</dbReference>
<feature type="compositionally biased region" description="Basic and acidic residues" evidence="1">
    <location>
        <begin position="681"/>
        <end position="692"/>
    </location>
</feature>
<organism evidence="3 4">
    <name type="scientific">Coptis chinensis</name>
    <dbReference type="NCBI Taxonomy" id="261450"/>
    <lineage>
        <taxon>Eukaryota</taxon>
        <taxon>Viridiplantae</taxon>
        <taxon>Streptophyta</taxon>
        <taxon>Embryophyta</taxon>
        <taxon>Tracheophyta</taxon>
        <taxon>Spermatophyta</taxon>
        <taxon>Magnoliopsida</taxon>
        <taxon>Ranunculales</taxon>
        <taxon>Ranunculaceae</taxon>
        <taxon>Coptidoideae</taxon>
        <taxon>Coptis</taxon>
    </lineage>
</organism>
<reference evidence="3 4" key="1">
    <citation type="submission" date="2020-10" db="EMBL/GenBank/DDBJ databases">
        <title>The Coptis chinensis genome and diversification of protoberbering-type alkaloids.</title>
        <authorList>
            <person name="Wang B."/>
            <person name="Shu S."/>
            <person name="Song C."/>
            <person name="Liu Y."/>
        </authorList>
    </citation>
    <scope>NUCLEOTIDE SEQUENCE [LARGE SCALE GENOMIC DNA]</scope>
    <source>
        <strain evidence="3">HL-2020</strain>
        <tissue evidence="3">Leaf</tissue>
    </source>
</reference>
<name>A0A835INQ1_9MAGN</name>
<sequence length="722" mass="77516">MHCICSHQRECTEFLEALCSLNVEKLVIPAISELMDTWTSVFGFKPFEESDKQEVKTLNMLVFPSTDLLQKPLLRHKLNEMDVTGSSVVKTIVPDNSNGFVEPDICSPDNGHEMNNEVSSSKIGSLGTSDSTCDTLDVTNNPSDAALGTIVDGVNSDNMLAVGSDPISSSVKPKLQKSMEDDTHNVNVEPAAVELVMHPLDEASSQHTANDKSGCTTTVCGCIQTTGSPVRSTTDLKENSVHKVESRADLCLGESGVCAPEMSDVYDHKMNKGSVLDETGPKCPDGSSYDDTVDMRSTPFDAVGPIPDGPSDESSPDTKFFLHLGVDHSNKLDVESKTVFISSDVMKLQNSTEDDAPEANLEAAGYELDHCILNETSAQHASNKNANNRNAVSGNSLLHTSGNHVQSHSESNVESESDIIEFVAQAHNKGGSYDPEVNNGKFFIQTGCCSPSVATRNTSDMIGNPSDASLPPMLDGLSDESAHDSKFLFHGVNCDAKLDVALEMNVEATGGERDHLRDEGFAQHTLNAESDYTNVVSCNCYQSTAENPVKRNSKLNEHIIHSIGCTSVELCHVVSNANHFEPSVPSTSDECIEQDASEGKTEFSAVTPDLNLSDEGNADNQLQDAALQNSCQGCTENVMYNDSNGSVQPFDKLSGGVLVRHQASHNGSYNASDAVSSTCKSRNEVAPDKHSPQDFGDNPVDCSSEVDAALSASEDEYCNDFT</sequence>
<dbReference type="PANTHER" id="PTHR46309:SF1">
    <property type="entry name" value="PHD FINGER PROTEIN 12"/>
    <property type="match status" value="1"/>
</dbReference>
<keyword evidence="4" id="KW-1185">Reference proteome</keyword>
<feature type="compositionally biased region" description="Polar residues" evidence="1">
    <location>
        <begin position="667"/>
        <end position="680"/>
    </location>
</feature>
<dbReference type="AlphaFoldDB" id="A0A835INQ1"/>
<dbReference type="OrthoDB" id="429143at2759"/>
<evidence type="ECO:0000259" key="2">
    <source>
        <dbReference type="Pfam" id="PF23209"/>
    </source>
</evidence>
<evidence type="ECO:0000256" key="1">
    <source>
        <dbReference type="SAM" id="MobiDB-lite"/>
    </source>
</evidence>
<dbReference type="GO" id="GO:0005634">
    <property type="term" value="C:nucleus"/>
    <property type="evidence" value="ECO:0007669"/>
    <property type="project" value="TreeGrafter"/>
</dbReference>
<dbReference type="InterPro" id="IPR042163">
    <property type="entry name" value="PHF12"/>
</dbReference>
<dbReference type="InterPro" id="IPR056511">
    <property type="entry name" value="IDM1_C"/>
</dbReference>
<dbReference type="PANTHER" id="PTHR46309">
    <property type="entry name" value="PHD FINGER PROTEIN 12"/>
    <property type="match status" value="1"/>
</dbReference>
<accession>A0A835INQ1</accession>
<dbReference type="Proteomes" id="UP000631114">
    <property type="component" value="Unassembled WGS sequence"/>
</dbReference>
<protein>
    <recommendedName>
        <fullName evidence="2">Increased DNA methylation 1 C-terminal domain-containing protein</fullName>
    </recommendedName>
</protein>
<dbReference type="GO" id="GO:0003714">
    <property type="term" value="F:transcription corepressor activity"/>
    <property type="evidence" value="ECO:0007669"/>
    <property type="project" value="InterPro"/>
</dbReference>
<gene>
    <name evidence="3" type="ORF">IFM89_018503</name>
</gene>
<comment type="caution">
    <text evidence="3">The sequence shown here is derived from an EMBL/GenBank/DDBJ whole genome shotgun (WGS) entry which is preliminary data.</text>
</comment>
<feature type="domain" description="Increased DNA methylation 1 C-terminal" evidence="2">
    <location>
        <begin position="15"/>
        <end position="72"/>
    </location>
</feature>
<feature type="region of interest" description="Disordered" evidence="1">
    <location>
        <begin position="667"/>
        <end position="702"/>
    </location>
</feature>
<proteinExistence type="predicted"/>
<dbReference type="GO" id="GO:0006357">
    <property type="term" value="P:regulation of transcription by RNA polymerase II"/>
    <property type="evidence" value="ECO:0007669"/>
    <property type="project" value="TreeGrafter"/>
</dbReference>
<dbReference type="Pfam" id="PF23209">
    <property type="entry name" value="IDM1_C"/>
    <property type="match status" value="1"/>
</dbReference>